<accession>A0A831TIC0</accession>
<dbReference type="GO" id="GO:0005737">
    <property type="term" value="C:cytoplasm"/>
    <property type="evidence" value="ECO:0007669"/>
    <property type="project" value="UniProtKB-SubCell"/>
</dbReference>
<dbReference type="AlphaFoldDB" id="A0A831TIC0"/>
<keyword evidence="4 13" id="KW-0479">Metal-binding</keyword>
<evidence type="ECO:0000256" key="13">
    <source>
        <dbReference type="HAMAP-Rule" id="MF_00034"/>
    </source>
</evidence>
<evidence type="ECO:0000256" key="10">
    <source>
        <dbReference type="ARBA" id="ARBA00023172"/>
    </source>
</evidence>
<reference evidence="15" key="1">
    <citation type="journal article" date="2020" name="mSystems">
        <title>Genome- and Community-Level Interaction Insights into Carbon Utilization and Element Cycling Functions of Hydrothermarchaeota in Hydrothermal Sediment.</title>
        <authorList>
            <person name="Zhou Z."/>
            <person name="Liu Y."/>
            <person name="Xu W."/>
            <person name="Pan J."/>
            <person name="Luo Z.H."/>
            <person name="Li M."/>
        </authorList>
    </citation>
    <scope>NUCLEOTIDE SEQUENCE [LARGE SCALE GENOMIC DNA]</scope>
    <source>
        <strain evidence="15">SpSt-210</strain>
    </source>
</reference>
<evidence type="ECO:0000256" key="14">
    <source>
        <dbReference type="NCBIfam" id="TIGR00228"/>
    </source>
</evidence>
<dbReference type="GO" id="GO:0003677">
    <property type="term" value="F:DNA binding"/>
    <property type="evidence" value="ECO:0007669"/>
    <property type="project" value="UniProtKB-KW"/>
</dbReference>
<comment type="subcellular location">
    <subcellularLocation>
        <location evidence="13">Cytoplasm</location>
    </subcellularLocation>
</comment>
<dbReference type="GO" id="GO:0048476">
    <property type="term" value="C:Holliday junction resolvase complex"/>
    <property type="evidence" value="ECO:0007669"/>
    <property type="project" value="UniProtKB-UniRule"/>
</dbReference>
<dbReference type="GO" id="GO:0008821">
    <property type="term" value="F:crossover junction DNA endonuclease activity"/>
    <property type="evidence" value="ECO:0007669"/>
    <property type="project" value="UniProtKB-UniRule"/>
</dbReference>
<evidence type="ECO:0000256" key="2">
    <source>
        <dbReference type="ARBA" id="ARBA00022490"/>
    </source>
</evidence>
<comment type="similarity">
    <text evidence="1 13">Belongs to the RuvC family.</text>
</comment>
<comment type="caution">
    <text evidence="15">The sequence shown here is derived from an EMBL/GenBank/DDBJ whole genome shotgun (WGS) entry which is preliminary data.</text>
</comment>
<dbReference type="SUPFAM" id="SSF53098">
    <property type="entry name" value="Ribonuclease H-like"/>
    <property type="match status" value="1"/>
</dbReference>
<dbReference type="GO" id="GO:0006310">
    <property type="term" value="P:DNA recombination"/>
    <property type="evidence" value="ECO:0007669"/>
    <property type="project" value="UniProtKB-UniRule"/>
</dbReference>
<organism evidence="15">
    <name type="scientific">Thermorudis peleae</name>
    <dbReference type="NCBI Taxonomy" id="1382356"/>
    <lineage>
        <taxon>Bacteria</taxon>
        <taxon>Pseudomonadati</taxon>
        <taxon>Thermomicrobiota</taxon>
        <taxon>Thermomicrobia</taxon>
        <taxon>Thermomicrobia incertae sedis</taxon>
        <taxon>Thermorudis</taxon>
    </lineage>
</organism>
<evidence type="ECO:0000256" key="8">
    <source>
        <dbReference type="ARBA" id="ARBA00022842"/>
    </source>
</evidence>
<comment type="cofactor">
    <cofactor evidence="13">
        <name>Mg(2+)</name>
        <dbReference type="ChEBI" id="CHEBI:18420"/>
    </cofactor>
    <text evidence="13">Binds 2 Mg(2+) ion per subunit.</text>
</comment>
<dbReference type="InterPro" id="IPR012337">
    <property type="entry name" value="RNaseH-like_sf"/>
</dbReference>
<keyword evidence="10 13" id="KW-0233">DNA recombination</keyword>
<dbReference type="EC" id="3.1.21.10" evidence="13 14"/>
<dbReference type="HAMAP" id="MF_00034">
    <property type="entry name" value="RuvC"/>
    <property type="match status" value="1"/>
</dbReference>
<feature type="binding site" evidence="13">
    <location>
        <position position="8"/>
    </location>
    <ligand>
        <name>Mg(2+)</name>
        <dbReference type="ChEBI" id="CHEBI:18420"/>
        <label>1</label>
    </ligand>
</feature>
<dbReference type="InterPro" id="IPR020563">
    <property type="entry name" value="X-over_junc_endoDNase_Mg_BS"/>
</dbReference>
<keyword evidence="3 13" id="KW-0540">Nuclease</keyword>
<dbReference type="PRINTS" id="PR00696">
    <property type="entry name" value="RSOLVASERUVC"/>
</dbReference>
<feature type="active site" evidence="13">
    <location>
        <position position="8"/>
    </location>
</feature>
<keyword evidence="5 13" id="KW-0255">Endonuclease</keyword>
<dbReference type="EMBL" id="DSIY01000204">
    <property type="protein sequence ID" value="HEG91488.1"/>
    <property type="molecule type" value="Genomic_DNA"/>
</dbReference>
<evidence type="ECO:0000256" key="5">
    <source>
        <dbReference type="ARBA" id="ARBA00022759"/>
    </source>
</evidence>
<sequence>MGTVIGVDPGTALLGYGVIEDCEPPRPLAYGVVATQPDRPMAERLLQLYRELDQLFQRYCPAAVAIEQLFFARNVTTALAVGQARGVVLLVSAQRGIPVVEYKPAEVKQAVAGYGRATKAQMQEMVRLLLDLPVVPQPDDAADALAVALCHLQMSRFERRLEERGGGGLR</sequence>
<evidence type="ECO:0000256" key="4">
    <source>
        <dbReference type="ARBA" id="ARBA00022723"/>
    </source>
</evidence>
<gene>
    <name evidence="13 15" type="primary">ruvC</name>
    <name evidence="15" type="ORF">ENP34_08600</name>
</gene>
<comment type="catalytic activity">
    <reaction evidence="12 13">
        <text>Endonucleolytic cleavage at a junction such as a reciprocal single-stranded crossover between two homologous DNA duplexes (Holliday junction).</text>
        <dbReference type="EC" id="3.1.21.10"/>
    </reaction>
</comment>
<feature type="active site" evidence="13">
    <location>
        <position position="67"/>
    </location>
</feature>
<comment type="function">
    <text evidence="13">The RuvA-RuvB-RuvC complex processes Holliday junction (HJ) DNA during genetic recombination and DNA repair. Endonuclease that resolves HJ intermediates. Cleaves cruciform DNA by making single-stranded nicks across the HJ at symmetrical positions within the homologous arms, yielding a 5'-phosphate and a 3'-hydroxyl group; requires a central core of homology in the junction. The consensus cleavage sequence is 5'-(A/T)TT(C/G)-3'. Cleavage occurs on the 3'-side of the TT dinucleotide at the point of strand exchange. HJ branch migration catalyzed by RuvA-RuvB allows RuvC to scan DNA until it finds its consensus sequence, where it cleaves and resolves the cruciform DNA.</text>
</comment>
<feature type="binding site" evidence="13">
    <location>
        <position position="140"/>
    </location>
    <ligand>
        <name>Mg(2+)</name>
        <dbReference type="ChEBI" id="CHEBI:18420"/>
        <label>1</label>
    </ligand>
</feature>
<dbReference type="PANTHER" id="PTHR30194">
    <property type="entry name" value="CROSSOVER JUNCTION ENDODEOXYRIBONUCLEASE RUVC"/>
    <property type="match status" value="1"/>
</dbReference>
<name>A0A831TIC0_9BACT</name>
<proteinExistence type="inferred from homology"/>
<dbReference type="Pfam" id="PF02075">
    <property type="entry name" value="RuvC"/>
    <property type="match status" value="1"/>
</dbReference>
<dbReference type="GO" id="GO:0000287">
    <property type="term" value="F:magnesium ion binding"/>
    <property type="evidence" value="ECO:0007669"/>
    <property type="project" value="UniProtKB-UniRule"/>
</dbReference>
<keyword evidence="8 13" id="KW-0460">Magnesium</keyword>
<evidence type="ECO:0000256" key="9">
    <source>
        <dbReference type="ARBA" id="ARBA00023125"/>
    </source>
</evidence>
<evidence type="ECO:0000256" key="3">
    <source>
        <dbReference type="ARBA" id="ARBA00022722"/>
    </source>
</evidence>
<keyword evidence="2 13" id="KW-0963">Cytoplasm</keyword>
<evidence type="ECO:0000313" key="15">
    <source>
        <dbReference type="EMBL" id="HEG91488.1"/>
    </source>
</evidence>
<feature type="active site" evidence="13">
    <location>
        <position position="140"/>
    </location>
</feature>
<dbReference type="CDD" id="cd16962">
    <property type="entry name" value="RuvC"/>
    <property type="match status" value="1"/>
</dbReference>
<evidence type="ECO:0000256" key="6">
    <source>
        <dbReference type="ARBA" id="ARBA00022763"/>
    </source>
</evidence>
<dbReference type="PANTHER" id="PTHR30194:SF3">
    <property type="entry name" value="CROSSOVER JUNCTION ENDODEOXYRIBONUCLEASE RUVC"/>
    <property type="match status" value="1"/>
</dbReference>
<keyword evidence="9 13" id="KW-0238">DNA-binding</keyword>
<comment type="subunit">
    <text evidence="13">Homodimer which binds Holliday junction (HJ) DNA. The HJ becomes 2-fold symmetrical on binding to RuvC with unstacked arms; it has a different conformation from HJ DNA in complex with RuvA. In the full resolvosome a probable DNA-RuvA(4)-RuvB(12)-RuvC(2) complex forms which resolves the HJ.</text>
</comment>
<dbReference type="FunFam" id="3.30.420.10:FF:000002">
    <property type="entry name" value="Crossover junction endodeoxyribonuclease RuvC"/>
    <property type="match status" value="1"/>
</dbReference>
<keyword evidence="11 13" id="KW-0234">DNA repair</keyword>
<protein>
    <recommendedName>
        <fullName evidence="13 14">Crossover junction endodeoxyribonuclease RuvC</fullName>
        <ecNumber evidence="13 14">3.1.21.10</ecNumber>
    </recommendedName>
    <alternativeName>
        <fullName evidence="13">Holliday junction nuclease RuvC</fullName>
    </alternativeName>
    <alternativeName>
        <fullName evidence="13">Holliday junction resolvase RuvC</fullName>
    </alternativeName>
</protein>
<evidence type="ECO:0000256" key="11">
    <source>
        <dbReference type="ARBA" id="ARBA00023204"/>
    </source>
</evidence>
<dbReference type="InterPro" id="IPR002176">
    <property type="entry name" value="X-over_junc_endoDNase_RuvC"/>
</dbReference>
<keyword evidence="6 13" id="KW-0227">DNA damage</keyword>
<evidence type="ECO:0000256" key="7">
    <source>
        <dbReference type="ARBA" id="ARBA00022801"/>
    </source>
</evidence>
<dbReference type="Gene3D" id="3.30.420.10">
    <property type="entry name" value="Ribonuclease H-like superfamily/Ribonuclease H"/>
    <property type="match status" value="1"/>
</dbReference>
<evidence type="ECO:0000256" key="1">
    <source>
        <dbReference type="ARBA" id="ARBA00009518"/>
    </source>
</evidence>
<dbReference type="NCBIfam" id="TIGR00228">
    <property type="entry name" value="ruvC"/>
    <property type="match status" value="1"/>
</dbReference>
<feature type="binding site" evidence="13">
    <location>
        <position position="67"/>
    </location>
    <ligand>
        <name>Mg(2+)</name>
        <dbReference type="ChEBI" id="CHEBI:18420"/>
        <label>2</label>
    </ligand>
</feature>
<dbReference type="PROSITE" id="PS01321">
    <property type="entry name" value="RUVC"/>
    <property type="match status" value="1"/>
</dbReference>
<dbReference type="NCBIfam" id="NF000711">
    <property type="entry name" value="PRK00039.2-1"/>
    <property type="match status" value="1"/>
</dbReference>
<evidence type="ECO:0000256" key="12">
    <source>
        <dbReference type="ARBA" id="ARBA00029354"/>
    </source>
</evidence>
<keyword evidence="7 13" id="KW-0378">Hydrolase</keyword>
<dbReference type="GO" id="GO:0006281">
    <property type="term" value="P:DNA repair"/>
    <property type="evidence" value="ECO:0007669"/>
    <property type="project" value="UniProtKB-UniRule"/>
</dbReference>
<dbReference type="InterPro" id="IPR036397">
    <property type="entry name" value="RNaseH_sf"/>
</dbReference>